<feature type="domain" description="HTH lysR-type" evidence="5">
    <location>
        <begin position="1"/>
        <end position="58"/>
    </location>
</feature>
<dbReference type="PANTHER" id="PTHR30126">
    <property type="entry name" value="HTH-TYPE TRANSCRIPTIONAL REGULATOR"/>
    <property type="match status" value="1"/>
</dbReference>
<organism evidence="6 7">
    <name type="scientific">Hansschlegelia zhihuaiae</name>
    <dbReference type="NCBI Taxonomy" id="405005"/>
    <lineage>
        <taxon>Bacteria</taxon>
        <taxon>Pseudomonadati</taxon>
        <taxon>Pseudomonadota</taxon>
        <taxon>Alphaproteobacteria</taxon>
        <taxon>Hyphomicrobiales</taxon>
        <taxon>Methylopilaceae</taxon>
        <taxon>Hansschlegelia</taxon>
    </lineage>
</organism>
<keyword evidence="3" id="KW-0238">DNA-binding</keyword>
<reference evidence="6 7" key="1">
    <citation type="submission" date="2018-12" db="EMBL/GenBank/DDBJ databases">
        <title>bacterium Hansschlegelia zhihuaiae S113.</title>
        <authorList>
            <person name="He J."/>
        </authorList>
    </citation>
    <scope>NUCLEOTIDE SEQUENCE [LARGE SCALE GENOMIC DNA]</scope>
    <source>
        <strain evidence="6 7">S 113</strain>
    </source>
</reference>
<dbReference type="SUPFAM" id="SSF46785">
    <property type="entry name" value="Winged helix' DNA-binding domain"/>
    <property type="match status" value="1"/>
</dbReference>
<dbReference type="FunFam" id="1.10.10.10:FF:000001">
    <property type="entry name" value="LysR family transcriptional regulator"/>
    <property type="match status" value="1"/>
</dbReference>
<comment type="similarity">
    <text evidence="1">Belongs to the LysR transcriptional regulatory family.</text>
</comment>
<keyword evidence="4" id="KW-0804">Transcription</keyword>
<dbReference type="PANTHER" id="PTHR30126:SF40">
    <property type="entry name" value="HTH-TYPE TRANSCRIPTIONAL REGULATOR GLTR"/>
    <property type="match status" value="1"/>
</dbReference>
<dbReference type="OrthoDB" id="7840053at2"/>
<dbReference type="Proteomes" id="UP000289708">
    <property type="component" value="Unassembled WGS sequence"/>
</dbReference>
<evidence type="ECO:0000259" key="5">
    <source>
        <dbReference type="PROSITE" id="PS50931"/>
    </source>
</evidence>
<evidence type="ECO:0000313" key="7">
    <source>
        <dbReference type="Proteomes" id="UP000289708"/>
    </source>
</evidence>
<dbReference type="InterPro" id="IPR036390">
    <property type="entry name" value="WH_DNA-bd_sf"/>
</dbReference>
<evidence type="ECO:0000256" key="3">
    <source>
        <dbReference type="ARBA" id="ARBA00023125"/>
    </source>
</evidence>
<sequence>MNTRRLEAFLAIVRSGSFAAASEQLNMTQSAISLRIRELEGDLGVALFDRSRRRAVLTAEGRSLVHHATAVTGAVNDMKFALGSEAAVSGTVRLGVTELVAVTWLPALVDALRNRLPKLQLRLEVGLANHVVERTEAGEIDLALTPGTHFGSELDSVSLGEVKFHWVASPSLLEAGWDWDLSQPQSPPVLLFAENSFINSVADAWFRRNQIAPRRIDTCNSMNVLAALTAAGLGISLLPTFCYESELAAGALRIIDPEAAIDGPFFAVFRRHNLTATARMVAAISHEVSTFPKRSRGAPAPKVEQN</sequence>
<dbReference type="PRINTS" id="PR00039">
    <property type="entry name" value="HTHLYSR"/>
</dbReference>
<protein>
    <submittedName>
        <fullName evidence="6">LysR family transcriptional regulator</fullName>
    </submittedName>
</protein>
<dbReference type="AlphaFoldDB" id="A0A4Q0MNE1"/>
<dbReference type="Pfam" id="PF00126">
    <property type="entry name" value="HTH_1"/>
    <property type="match status" value="1"/>
</dbReference>
<dbReference type="SUPFAM" id="SSF53850">
    <property type="entry name" value="Periplasmic binding protein-like II"/>
    <property type="match status" value="1"/>
</dbReference>
<dbReference type="Gene3D" id="3.40.190.10">
    <property type="entry name" value="Periplasmic binding protein-like II"/>
    <property type="match status" value="2"/>
</dbReference>
<dbReference type="GO" id="GO:0000976">
    <property type="term" value="F:transcription cis-regulatory region binding"/>
    <property type="evidence" value="ECO:0007669"/>
    <property type="project" value="TreeGrafter"/>
</dbReference>
<proteinExistence type="inferred from homology"/>
<dbReference type="InterPro" id="IPR036388">
    <property type="entry name" value="WH-like_DNA-bd_sf"/>
</dbReference>
<dbReference type="GO" id="GO:0003700">
    <property type="term" value="F:DNA-binding transcription factor activity"/>
    <property type="evidence" value="ECO:0007669"/>
    <property type="project" value="InterPro"/>
</dbReference>
<accession>A0A4Q0MNE1</accession>
<dbReference type="Gene3D" id="1.10.10.10">
    <property type="entry name" value="Winged helix-like DNA-binding domain superfamily/Winged helix DNA-binding domain"/>
    <property type="match status" value="1"/>
</dbReference>
<dbReference type="PROSITE" id="PS50931">
    <property type="entry name" value="HTH_LYSR"/>
    <property type="match status" value="1"/>
</dbReference>
<keyword evidence="2" id="KW-0805">Transcription regulation</keyword>
<dbReference type="EMBL" id="RYFI01000001">
    <property type="protein sequence ID" value="RXF75407.1"/>
    <property type="molecule type" value="Genomic_DNA"/>
</dbReference>
<dbReference type="InterPro" id="IPR005119">
    <property type="entry name" value="LysR_subst-bd"/>
</dbReference>
<gene>
    <name evidence="6" type="ORF">EK403_00690</name>
</gene>
<dbReference type="InterPro" id="IPR000847">
    <property type="entry name" value="LysR_HTH_N"/>
</dbReference>
<dbReference type="Pfam" id="PF03466">
    <property type="entry name" value="LysR_substrate"/>
    <property type="match status" value="1"/>
</dbReference>
<comment type="caution">
    <text evidence="6">The sequence shown here is derived from an EMBL/GenBank/DDBJ whole genome shotgun (WGS) entry which is preliminary data.</text>
</comment>
<evidence type="ECO:0000256" key="4">
    <source>
        <dbReference type="ARBA" id="ARBA00023163"/>
    </source>
</evidence>
<dbReference type="CDD" id="cd05466">
    <property type="entry name" value="PBP2_LTTR_substrate"/>
    <property type="match status" value="1"/>
</dbReference>
<dbReference type="RefSeq" id="WP_128775585.1">
    <property type="nucleotide sequence ID" value="NZ_RYFI01000001.1"/>
</dbReference>
<keyword evidence="7" id="KW-1185">Reference proteome</keyword>
<evidence type="ECO:0000256" key="2">
    <source>
        <dbReference type="ARBA" id="ARBA00023015"/>
    </source>
</evidence>
<evidence type="ECO:0000313" key="6">
    <source>
        <dbReference type="EMBL" id="RXF75407.1"/>
    </source>
</evidence>
<evidence type="ECO:0000256" key="1">
    <source>
        <dbReference type="ARBA" id="ARBA00009437"/>
    </source>
</evidence>
<name>A0A4Q0MNE1_9HYPH</name>